<gene>
    <name evidence="2" type="ORF">B9Z19DRAFT_1123069</name>
</gene>
<name>A0A2T6ZZ18_TUBBO</name>
<keyword evidence="1" id="KW-0812">Transmembrane</keyword>
<keyword evidence="1" id="KW-0472">Membrane</keyword>
<evidence type="ECO:0000256" key="1">
    <source>
        <dbReference type="SAM" id="Phobius"/>
    </source>
</evidence>
<evidence type="ECO:0000313" key="3">
    <source>
        <dbReference type="Proteomes" id="UP000244722"/>
    </source>
</evidence>
<organism evidence="2 3">
    <name type="scientific">Tuber borchii</name>
    <name type="common">White truffle</name>
    <dbReference type="NCBI Taxonomy" id="42251"/>
    <lineage>
        <taxon>Eukaryota</taxon>
        <taxon>Fungi</taxon>
        <taxon>Dikarya</taxon>
        <taxon>Ascomycota</taxon>
        <taxon>Pezizomycotina</taxon>
        <taxon>Pezizomycetes</taxon>
        <taxon>Pezizales</taxon>
        <taxon>Tuberaceae</taxon>
        <taxon>Tuber</taxon>
    </lineage>
</organism>
<comment type="caution">
    <text evidence="2">The sequence shown here is derived from an EMBL/GenBank/DDBJ whole genome shotgun (WGS) entry which is preliminary data.</text>
</comment>
<accession>A0A2T6ZZ18</accession>
<dbReference type="AlphaFoldDB" id="A0A2T6ZZ18"/>
<protein>
    <submittedName>
        <fullName evidence="2">Uncharacterized protein</fullName>
    </submittedName>
</protein>
<evidence type="ECO:0000313" key="2">
    <source>
        <dbReference type="EMBL" id="PUU80737.1"/>
    </source>
</evidence>
<keyword evidence="1" id="KW-1133">Transmembrane helix</keyword>
<proteinExistence type="predicted"/>
<feature type="transmembrane region" description="Helical" evidence="1">
    <location>
        <begin position="114"/>
        <end position="140"/>
    </location>
</feature>
<keyword evidence="3" id="KW-1185">Reference proteome</keyword>
<sequence>MAMHKVFARTRGGLRMGALFRPGSEILSHRSLAASGPAVDGKIKDMRKFAGRFDMVCSRFENRISTMQATMDSETATIPSILKSKLKALESSTKRNIASAQSELEGQISTINHVLWAGSSVVFTVGAASGYVLMVFFQFYKPNFIDSWNAAISTWWS</sequence>
<reference evidence="2 3" key="1">
    <citation type="submission" date="2017-04" db="EMBL/GenBank/DDBJ databases">
        <title>Draft genome sequence of Tuber borchii Vittad., a whitish edible truffle.</title>
        <authorList>
            <consortium name="DOE Joint Genome Institute"/>
            <person name="Murat C."/>
            <person name="Kuo A."/>
            <person name="Barry K.W."/>
            <person name="Clum A."/>
            <person name="Dockter R.B."/>
            <person name="Fauchery L."/>
            <person name="Iotti M."/>
            <person name="Kohler A."/>
            <person name="Labutti K."/>
            <person name="Lindquist E.A."/>
            <person name="Lipzen A."/>
            <person name="Ohm R.A."/>
            <person name="Wang M."/>
            <person name="Grigoriev I.V."/>
            <person name="Zambonelli A."/>
            <person name="Martin F.M."/>
        </authorList>
    </citation>
    <scope>NUCLEOTIDE SEQUENCE [LARGE SCALE GENOMIC DNA]</scope>
    <source>
        <strain evidence="2 3">Tbo3840</strain>
    </source>
</reference>
<dbReference type="EMBL" id="NESQ01000058">
    <property type="protein sequence ID" value="PUU80737.1"/>
    <property type="molecule type" value="Genomic_DNA"/>
</dbReference>
<dbReference type="Proteomes" id="UP000244722">
    <property type="component" value="Unassembled WGS sequence"/>
</dbReference>